<evidence type="ECO:0000313" key="4">
    <source>
        <dbReference type="EMBL" id="RKN09366.1"/>
    </source>
</evidence>
<comment type="similarity">
    <text evidence="3">Belongs to the gas vesicle GvpF/GvpL family.</text>
</comment>
<evidence type="ECO:0000256" key="1">
    <source>
        <dbReference type="ARBA" id="ARBA00022987"/>
    </source>
</evidence>
<dbReference type="RefSeq" id="WP_120697208.1">
    <property type="nucleotide sequence ID" value="NZ_RBDX01000008.1"/>
</dbReference>
<evidence type="ECO:0000256" key="2">
    <source>
        <dbReference type="ARBA" id="ARBA00035108"/>
    </source>
</evidence>
<evidence type="ECO:0000256" key="3">
    <source>
        <dbReference type="ARBA" id="ARBA00035643"/>
    </source>
</evidence>
<dbReference type="Proteomes" id="UP000268652">
    <property type="component" value="Unassembled WGS sequence"/>
</dbReference>
<dbReference type="GO" id="GO:0031411">
    <property type="term" value="C:gas vesicle"/>
    <property type="evidence" value="ECO:0007669"/>
    <property type="project" value="UniProtKB-SubCell"/>
</dbReference>
<dbReference type="EMBL" id="RBDX01000008">
    <property type="protein sequence ID" value="RKN09366.1"/>
    <property type="molecule type" value="Genomic_DNA"/>
</dbReference>
<dbReference type="OrthoDB" id="4864106at2"/>
<keyword evidence="6" id="KW-1185">Reference proteome</keyword>
<dbReference type="InterPro" id="IPR009430">
    <property type="entry name" value="GvpL/GvpF"/>
</dbReference>
<protein>
    <submittedName>
        <fullName evidence="4">Gas vesicle protein</fullName>
    </submittedName>
</protein>
<comment type="subcellular location">
    <subcellularLocation>
        <location evidence="2">Gas vesicle</location>
    </subcellularLocation>
</comment>
<accession>A0A3A9WNP8</accession>
<dbReference type="AlphaFoldDB" id="A0A3A9WNP8"/>
<organism evidence="4 7">
    <name type="scientific">Streptomyces radicis</name>
    <dbReference type="NCBI Taxonomy" id="1750517"/>
    <lineage>
        <taxon>Bacteria</taxon>
        <taxon>Bacillati</taxon>
        <taxon>Actinomycetota</taxon>
        <taxon>Actinomycetes</taxon>
        <taxon>Kitasatosporales</taxon>
        <taxon>Streptomycetaceae</taxon>
        <taxon>Streptomyces</taxon>
    </lineage>
</organism>
<sequence>MAGAHVYVYGIIRAGHELPPGRQGVGSPPARLRKLCERSLAAVVSEAPDSLLARRRDLLAHQETLLALADEGPVLPMRFGVVSPDESAVAKRLAEGEQEHLDTLERLAGRLEMNLKVFSVEDGLADLVREDATVRRLREAAQRRPGYEASVRLGEAVAAGLQRRAAAAAAEALRLLTPLSEATAPGPDVPGCVRNISFLVPRHAVDAFRSEATRCATRLVSHAEVRVSGPLPCFSFVPAATHDGAPAAAGH</sequence>
<name>A0A3A9WNP8_9ACTN</name>
<gene>
    <name evidence="5" type="ORF">D7318_13550</name>
    <name evidence="4" type="ORF">D7319_12975</name>
</gene>
<dbReference type="GO" id="GO:0031412">
    <property type="term" value="P:gas vesicle organization"/>
    <property type="evidence" value="ECO:0007669"/>
    <property type="project" value="InterPro"/>
</dbReference>
<dbReference type="EMBL" id="RBDY01000008">
    <property type="protein sequence ID" value="RKN23036.1"/>
    <property type="molecule type" value="Genomic_DNA"/>
</dbReference>
<dbReference type="PANTHER" id="PTHR36852:SF1">
    <property type="entry name" value="PROTEIN GVPL 2"/>
    <property type="match status" value="1"/>
</dbReference>
<proteinExistence type="inferred from homology"/>
<evidence type="ECO:0000313" key="6">
    <source>
        <dbReference type="Proteomes" id="UP000268652"/>
    </source>
</evidence>
<evidence type="ECO:0000313" key="7">
    <source>
        <dbReference type="Proteomes" id="UP000275024"/>
    </source>
</evidence>
<evidence type="ECO:0000313" key="5">
    <source>
        <dbReference type="EMBL" id="RKN23036.1"/>
    </source>
</evidence>
<reference evidence="6 7" key="1">
    <citation type="submission" date="2018-09" db="EMBL/GenBank/DDBJ databases">
        <title>Streptomyces sp. nov. DS1-2, an endophytic actinomycete isolated from roots of Dendrobium scabrilingue.</title>
        <authorList>
            <person name="Kuncharoen N."/>
            <person name="Kudo T."/>
            <person name="Ohkuma M."/>
            <person name="Yuki M."/>
            <person name="Tanasupawat S."/>
        </authorList>
    </citation>
    <scope>NUCLEOTIDE SEQUENCE [LARGE SCALE GENOMIC DNA]</scope>
    <source>
        <strain evidence="4 7">AZ1-7</strain>
        <strain evidence="5 6">DS1-2</strain>
    </source>
</reference>
<dbReference type="Pfam" id="PF06386">
    <property type="entry name" value="GvpL_GvpF"/>
    <property type="match status" value="1"/>
</dbReference>
<dbReference type="PANTHER" id="PTHR36852">
    <property type="entry name" value="PROTEIN GVPL 2"/>
    <property type="match status" value="1"/>
</dbReference>
<keyword evidence="1" id="KW-0304">Gas vesicle</keyword>
<comment type="caution">
    <text evidence="4">The sequence shown here is derived from an EMBL/GenBank/DDBJ whole genome shotgun (WGS) entry which is preliminary data.</text>
</comment>
<dbReference type="Proteomes" id="UP000275024">
    <property type="component" value="Unassembled WGS sequence"/>
</dbReference>